<dbReference type="PROSITE" id="PS50102">
    <property type="entry name" value="RRM"/>
    <property type="match status" value="2"/>
</dbReference>
<dbReference type="GO" id="GO:0005654">
    <property type="term" value="C:nucleoplasm"/>
    <property type="evidence" value="ECO:0007669"/>
    <property type="project" value="TreeGrafter"/>
</dbReference>
<protein>
    <recommendedName>
        <fullName evidence="4">RRM domain-containing protein</fullName>
    </recommendedName>
</protein>
<dbReference type="GO" id="GO:0003723">
    <property type="term" value="F:RNA binding"/>
    <property type="evidence" value="ECO:0007669"/>
    <property type="project" value="UniProtKB-UniRule"/>
</dbReference>
<dbReference type="InterPro" id="IPR012677">
    <property type="entry name" value="Nucleotide-bd_a/b_plait_sf"/>
</dbReference>
<dbReference type="SUPFAM" id="SSF54928">
    <property type="entry name" value="RNA-binding domain, RBD"/>
    <property type="match status" value="2"/>
</dbReference>
<dbReference type="GO" id="GO:0000785">
    <property type="term" value="C:chromatin"/>
    <property type="evidence" value="ECO:0007669"/>
    <property type="project" value="TreeGrafter"/>
</dbReference>
<dbReference type="Gene3D" id="3.30.70.330">
    <property type="match status" value="4"/>
</dbReference>
<feature type="domain" description="RRM" evidence="4">
    <location>
        <begin position="69"/>
        <end position="148"/>
    </location>
</feature>
<dbReference type="PANTHER" id="PTHR48033:SF10">
    <property type="entry name" value="RNA-BINDING PROTEIN SQUID"/>
    <property type="match status" value="1"/>
</dbReference>
<dbReference type="EMBL" id="MU826358">
    <property type="protein sequence ID" value="KAJ7379402.1"/>
    <property type="molecule type" value="Genomic_DNA"/>
</dbReference>
<dbReference type="AlphaFoldDB" id="A0A9W9ZD69"/>
<feature type="domain" description="RRM" evidence="4">
    <location>
        <begin position="247"/>
        <end position="326"/>
    </location>
</feature>
<gene>
    <name evidence="5" type="ORF">OS493_016639</name>
</gene>
<dbReference type="Proteomes" id="UP001163046">
    <property type="component" value="Unassembled WGS sequence"/>
</dbReference>
<dbReference type="Pfam" id="PF00076">
    <property type="entry name" value="RRM_1"/>
    <property type="match status" value="2"/>
</dbReference>
<evidence type="ECO:0000259" key="4">
    <source>
        <dbReference type="PROSITE" id="PS50102"/>
    </source>
</evidence>
<dbReference type="CDD" id="cd00590">
    <property type="entry name" value="RRM_SF"/>
    <property type="match status" value="1"/>
</dbReference>
<reference evidence="5" key="1">
    <citation type="submission" date="2023-01" db="EMBL/GenBank/DDBJ databases">
        <title>Genome assembly of the deep-sea coral Lophelia pertusa.</title>
        <authorList>
            <person name="Herrera S."/>
            <person name="Cordes E."/>
        </authorList>
    </citation>
    <scope>NUCLEOTIDE SEQUENCE</scope>
    <source>
        <strain evidence="5">USNM1676648</strain>
        <tissue evidence="5">Polyp</tissue>
    </source>
</reference>
<dbReference type="SMART" id="SM00360">
    <property type="entry name" value="RRM"/>
    <property type="match status" value="4"/>
</dbReference>
<organism evidence="5 6">
    <name type="scientific">Desmophyllum pertusum</name>
    <dbReference type="NCBI Taxonomy" id="174260"/>
    <lineage>
        <taxon>Eukaryota</taxon>
        <taxon>Metazoa</taxon>
        <taxon>Cnidaria</taxon>
        <taxon>Anthozoa</taxon>
        <taxon>Hexacorallia</taxon>
        <taxon>Scleractinia</taxon>
        <taxon>Caryophylliina</taxon>
        <taxon>Caryophylliidae</taxon>
        <taxon>Desmophyllum</taxon>
    </lineage>
</organism>
<evidence type="ECO:0000313" key="5">
    <source>
        <dbReference type="EMBL" id="KAJ7379402.1"/>
    </source>
</evidence>
<evidence type="ECO:0000256" key="1">
    <source>
        <dbReference type="ARBA" id="ARBA00004123"/>
    </source>
</evidence>
<comment type="caution">
    <text evidence="5">The sequence shown here is derived from an EMBL/GenBank/DDBJ whole genome shotgun (WGS) entry which is preliminary data.</text>
</comment>
<sequence>MALLFRRTSLITSVFRSSVPSFLQPLRSSTVQNFQKKVLSTSILCEKSIQADGDVQTTQMQDTCSNSTRKIHVGSIVNISEDAVFKYFSKYGEIETLDYVRDRASGNNVPRGFAFLTFSNVETAQTVLADRESHIIDGQNITVGLPSSSNMNARKKDRKDLTVLVTNILNATSKEVIAEHFSQFGQVDKVFFAKKIDDDVSSYYVIFSSLTGAKKSLEEPTQRIADQGIDSEVMQFPKTQEFSGKTTRLKLTALPDDLTVDDLRDYFHKFNDLECVEVFMYNRRFPEPNANMAYVHFANESTVEEIVKSENHIINGSKVNVSKHENMQGDRKSSPQLRVSVEGFPFSAKQAEVKELFRKTFSIARSGIVHFKRDNSEQKILCAVKFSDKTELENALKKTNVTFRGSPLHFQPLVWFKDGFETEQQ</sequence>
<keyword evidence="6" id="KW-1185">Reference proteome</keyword>
<keyword evidence="3" id="KW-0694">RNA-binding</keyword>
<proteinExistence type="predicted"/>
<dbReference type="GO" id="GO:0010468">
    <property type="term" value="P:regulation of gene expression"/>
    <property type="evidence" value="ECO:0007669"/>
    <property type="project" value="TreeGrafter"/>
</dbReference>
<accession>A0A9W9ZD69</accession>
<dbReference type="PANTHER" id="PTHR48033">
    <property type="entry name" value="RNA-BINDING (RRM/RBD/RNP MOTIFS) FAMILY PROTEIN"/>
    <property type="match status" value="1"/>
</dbReference>
<comment type="subcellular location">
    <subcellularLocation>
        <location evidence="1">Nucleus</location>
    </subcellularLocation>
</comment>
<evidence type="ECO:0000256" key="2">
    <source>
        <dbReference type="ARBA" id="ARBA00023242"/>
    </source>
</evidence>
<evidence type="ECO:0000256" key="3">
    <source>
        <dbReference type="PROSITE-ProRule" id="PRU00176"/>
    </source>
</evidence>
<keyword evidence="2" id="KW-0539">Nucleus</keyword>
<dbReference type="InterPro" id="IPR035979">
    <property type="entry name" value="RBD_domain_sf"/>
</dbReference>
<name>A0A9W9ZD69_9CNID</name>
<dbReference type="OrthoDB" id="1875751at2759"/>
<dbReference type="InterPro" id="IPR000504">
    <property type="entry name" value="RRM_dom"/>
</dbReference>
<evidence type="ECO:0000313" key="6">
    <source>
        <dbReference type="Proteomes" id="UP001163046"/>
    </source>
</evidence>